<gene>
    <name evidence="1" type="ORF">KCJAJFAP_01607</name>
</gene>
<dbReference type="NCBIfam" id="NF038232">
    <property type="entry name" value="STM3845_fam"/>
    <property type="match status" value="1"/>
</dbReference>
<dbReference type="RefSeq" id="WP_193228192.1">
    <property type="nucleotide sequence ID" value="NZ_CAAKNU010000056.1"/>
</dbReference>
<dbReference type="InterPro" id="IPR049725">
    <property type="entry name" value="STM3845-like"/>
</dbReference>
<name>A0A5K1IKS7_9ACTN</name>
<dbReference type="EMBL" id="CABWIE010000004">
    <property type="protein sequence ID" value="VWL88252.1"/>
    <property type="molecule type" value="Genomic_DNA"/>
</dbReference>
<sequence>MLCDCISKTDLNILRNHLRVNRDVNKLPLFIFPCGGDQSLHSSRRFFRAYVSNNHTEALKNVFCLTAEDVAAEMDGSRLNLLQQEAMLADISDWILIFAESCGSFCELGAFSALPHAAWITSVAVGKQYKGSRSFLIDGPVKEIATGDSSLNKVFYLDLNNPMYSPDLCRFVSELRPLIGVNAAKRGKAGLKAARKMINRDEAMINVGSLVHELLDLLQILGPMSETDLRTIYCAAKGFRASKLKIYSPILNADMKNAGVPISWSDVCCMMRATGLVSKVRCNRGPDYLIKSTIHLDSYFMFKGSEDQDFSNMRARVILRKRSMVYGGVAGVYCG</sequence>
<dbReference type="AlphaFoldDB" id="A0A5K1IKS7"/>
<organism evidence="1 2">
    <name type="scientific">Collinsella aerofaciens</name>
    <dbReference type="NCBI Taxonomy" id="74426"/>
    <lineage>
        <taxon>Bacteria</taxon>
        <taxon>Bacillati</taxon>
        <taxon>Actinomycetota</taxon>
        <taxon>Coriobacteriia</taxon>
        <taxon>Coriobacteriales</taxon>
        <taxon>Coriobacteriaceae</taxon>
        <taxon>Collinsella</taxon>
    </lineage>
</organism>
<protein>
    <submittedName>
        <fullName evidence="1">Uncharacterized protein</fullName>
    </submittedName>
</protein>
<proteinExistence type="predicted"/>
<evidence type="ECO:0000313" key="2">
    <source>
        <dbReference type="Proteomes" id="UP000361836"/>
    </source>
</evidence>
<reference evidence="1 2" key="1">
    <citation type="submission" date="2019-10" db="EMBL/GenBank/DDBJ databases">
        <authorList>
            <person name="Wolf R A."/>
        </authorList>
    </citation>
    <scope>NUCLEOTIDE SEQUENCE [LARGE SCALE GENOMIC DNA]</scope>
    <source>
        <strain evidence="1">Collinsella_aerofaciens_MC2</strain>
    </source>
</reference>
<keyword evidence="2" id="KW-1185">Reference proteome</keyword>
<evidence type="ECO:0000313" key="1">
    <source>
        <dbReference type="EMBL" id="VWL88252.1"/>
    </source>
</evidence>
<dbReference type="Proteomes" id="UP000361836">
    <property type="component" value="Unassembled WGS sequence"/>
</dbReference>
<accession>A0A5K1IKS7</accession>